<keyword evidence="2" id="KW-0175">Coiled coil</keyword>
<feature type="domain" description="HTH cro/C1-type" evidence="3">
    <location>
        <begin position="12"/>
        <end position="66"/>
    </location>
</feature>
<dbReference type="PANTHER" id="PTHR46558:SF11">
    <property type="entry name" value="HTH-TYPE TRANSCRIPTIONAL REGULATOR XRE"/>
    <property type="match status" value="1"/>
</dbReference>
<dbReference type="PANTHER" id="PTHR46558">
    <property type="entry name" value="TRACRIPTIONAL REGULATORY PROTEIN-RELATED-RELATED"/>
    <property type="match status" value="1"/>
</dbReference>
<evidence type="ECO:0000256" key="1">
    <source>
        <dbReference type="ARBA" id="ARBA00023125"/>
    </source>
</evidence>
<dbReference type="Pfam" id="PF01381">
    <property type="entry name" value="HTH_3"/>
    <property type="match status" value="1"/>
</dbReference>
<sequence length="137" mass="15829">MRMKNLMLSDRLSQRRKQLGLTQQQLADMVGRSSVSVFKWESGQNEPKGQNLLALANALKCSATWLLFGDEDQAPTPVDELPTELDSRQKRLLELFDSLPESEKEKQLIELEDKVENFNRLFEELLVTRKKLTPIKK</sequence>
<dbReference type="AlphaFoldDB" id="A0A6N0IQU1"/>
<dbReference type="Gene3D" id="1.10.260.40">
    <property type="entry name" value="lambda repressor-like DNA-binding domains"/>
    <property type="match status" value="1"/>
</dbReference>
<organism evidence="4">
    <name type="scientific">Escherichia coli</name>
    <dbReference type="NCBI Taxonomy" id="562"/>
    <lineage>
        <taxon>Bacteria</taxon>
        <taxon>Pseudomonadati</taxon>
        <taxon>Pseudomonadota</taxon>
        <taxon>Gammaproteobacteria</taxon>
        <taxon>Enterobacterales</taxon>
        <taxon>Enterobacteriaceae</taxon>
        <taxon>Escherichia</taxon>
    </lineage>
</organism>
<dbReference type="SUPFAM" id="SSF47413">
    <property type="entry name" value="lambda repressor-like DNA-binding domains"/>
    <property type="match status" value="1"/>
</dbReference>
<dbReference type="SMART" id="SM00530">
    <property type="entry name" value="HTH_XRE"/>
    <property type="match status" value="1"/>
</dbReference>
<dbReference type="InterPro" id="IPR001387">
    <property type="entry name" value="Cro/C1-type_HTH"/>
</dbReference>
<evidence type="ECO:0000259" key="3">
    <source>
        <dbReference type="PROSITE" id="PS50943"/>
    </source>
</evidence>
<gene>
    <name evidence="4" type="ORF">HPE44_22180</name>
</gene>
<protein>
    <submittedName>
        <fullName evidence="4">Helix-turn-helix domain-containing protein</fullName>
    </submittedName>
</protein>
<proteinExistence type="predicted"/>
<reference evidence="4" key="1">
    <citation type="submission" date="2020-05" db="EMBL/GenBank/DDBJ databases">
        <title>Title: F plasmids are the major carriers of antibiotic resistance genes in human-associated commensal E. coli.</title>
        <authorList>
            <person name="Stephens C."/>
            <person name="Arismendi T."/>
            <person name="Wright M."/>
            <person name="Hartman A."/>
            <person name="Gonzalez A."/>
            <person name="Gill M."/>
            <person name="Pandori M."/>
            <person name="Hess D."/>
        </authorList>
    </citation>
    <scope>NUCLEOTIDE SEQUENCE</scope>
    <source>
        <strain evidence="4">SCU-478</strain>
    </source>
</reference>
<dbReference type="CDD" id="cd00093">
    <property type="entry name" value="HTH_XRE"/>
    <property type="match status" value="1"/>
</dbReference>
<evidence type="ECO:0000256" key="2">
    <source>
        <dbReference type="SAM" id="Coils"/>
    </source>
</evidence>
<dbReference type="PROSITE" id="PS50943">
    <property type="entry name" value="HTH_CROC1"/>
    <property type="match status" value="1"/>
</dbReference>
<feature type="coiled-coil region" evidence="2">
    <location>
        <begin position="101"/>
        <end position="128"/>
    </location>
</feature>
<dbReference type="EMBL" id="CP054564">
    <property type="protein sequence ID" value="QKQ37117.1"/>
    <property type="molecule type" value="Genomic_DNA"/>
</dbReference>
<evidence type="ECO:0000313" key="4">
    <source>
        <dbReference type="EMBL" id="QKQ37117.1"/>
    </source>
</evidence>
<accession>A0A6N0IQU1</accession>
<keyword evidence="1" id="KW-0238">DNA-binding</keyword>
<dbReference type="InterPro" id="IPR010982">
    <property type="entry name" value="Lambda_DNA-bd_dom_sf"/>
</dbReference>
<dbReference type="NCBIfam" id="NF007257">
    <property type="entry name" value="PRK09706.1"/>
    <property type="match status" value="1"/>
</dbReference>
<name>A0A6N0IQU1_ECOLX</name>
<dbReference type="GO" id="GO:0003677">
    <property type="term" value="F:DNA binding"/>
    <property type="evidence" value="ECO:0007669"/>
    <property type="project" value="UniProtKB-KW"/>
</dbReference>